<gene>
    <name evidence="1" type="ORF">V1477_000007</name>
</gene>
<protein>
    <submittedName>
        <fullName evidence="1">Uncharacterized protein</fullName>
    </submittedName>
</protein>
<sequence length="76" mass="8654">MNPTNVEQDVFLNIYASNGVRVLIEERKNEIGRTIFEFLVDVETISRVGVAAYDHSSGMTEALSFRIERITYLSNI</sequence>
<dbReference type="AlphaFoldDB" id="A0ABD2D2Z0"/>
<evidence type="ECO:0000313" key="1">
    <source>
        <dbReference type="EMBL" id="KAL2751697.1"/>
    </source>
</evidence>
<reference evidence="1 2" key="1">
    <citation type="journal article" date="2024" name="Ann. Entomol. Soc. Am.">
        <title>Genomic analyses of the southern and eastern yellowjacket wasps (Hymenoptera: Vespidae) reveal evolutionary signatures of social life.</title>
        <authorList>
            <person name="Catto M.A."/>
            <person name="Caine P.B."/>
            <person name="Orr S.E."/>
            <person name="Hunt B.G."/>
            <person name="Goodisman M.A.D."/>
        </authorList>
    </citation>
    <scope>NUCLEOTIDE SEQUENCE [LARGE SCALE GENOMIC DNA]</scope>
    <source>
        <strain evidence="1">232</strain>
        <tissue evidence="1">Head and thorax</tissue>
    </source>
</reference>
<evidence type="ECO:0000313" key="2">
    <source>
        <dbReference type="Proteomes" id="UP001607303"/>
    </source>
</evidence>
<comment type="caution">
    <text evidence="1">The sequence shown here is derived from an EMBL/GenBank/DDBJ whole genome shotgun (WGS) entry which is preliminary data.</text>
</comment>
<name>A0ABD2D2Z0_VESMC</name>
<dbReference type="EMBL" id="JAYRBN010000001">
    <property type="protein sequence ID" value="KAL2751697.1"/>
    <property type="molecule type" value="Genomic_DNA"/>
</dbReference>
<organism evidence="1 2">
    <name type="scientific">Vespula maculifrons</name>
    <name type="common">Eastern yellow jacket</name>
    <name type="synonym">Wasp</name>
    <dbReference type="NCBI Taxonomy" id="7453"/>
    <lineage>
        <taxon>Eukaryota</taxon>
        <taxon>Metazoa</taxon>
        <taxon>Ecdysozoa</taxon>
        <taxon>Arthropoda</taxon>
        <taxon>Hexapoda</taxon>
        <taxon>Insecta</taxon>
        <taxon>Pterygota</taxon>
        <taxon>Neoptera</taxon>
        <taxon>Endopterygota</taxon>
        <taxon>Hymenoptera</taxon>
        <taxon>Apocrita</taxon>
        <taxon>Aculeata</taxon>
        <taxon>Vespoidea</taxon>
        <taxon>Vespidae</taxon>
        <taxon>Vespinae</taxon>
        <taxon>Vespula</taxon>
    </lineage>
</organism>
<accession>A0ABD2D2Z0</accession>
<keyword evidence="2" id="KW-1185">Reference proteome</keyword>
<proteinExistence type="predicted"/>
<dbReference type="Proteomes" id="UP001607303">
    <property type="component" value="Unassembled WGS sequence"/>
</dbReference>